<evidence type="ECO:0000259" key="1">
    <source>
        <dbReference type="Pfam" id="PF06792"/>
    </source>
</evidence>
<protein>
    <submittedName>
        <fullName evidence="2">UPF0261 protein CTC_01794</fullName>
    </submittedName>
</protein>
<dbReference type="Pfam" id="PF06792">
    <property type="entry name" value="UPF0261"/>
    <property type="match status" value="1"/>
</dbReference>
<gene>
    <name evidence="2" type="ORF">GBAR_LOCUS16883</name>
</gene>
<comment type="caution">
    <text evidence="2">The sequence shown here is derived from an EMBL/GenBank/DDBJ whole genome shotgun (WGS) entry which is preliminary data.</text>
</comment>
<sequence length="136" mass="14007">MADTVVLVGALDTKGADFAFVKELIERAGVATLVVDFGVLGAPAFRADVTRAEVCAAGGGDFAHLASGGHKDAAMATMARGLAAVVSRLHGDGRLDGIIGMGGSGGTSLATTAMRRDWRRSGCPKVLRVHWWRAAT</sequence>
<dbReference type="Proteomes" id="UP001174909">
    <property type="component" value="Unassembled WGS sequence"/>
</dbReference>
<accession>A0AA35SII7</accession>
<evidence type="ECO:0000313" key="2">
    <source>
        <dbReference type="EMBL" id="CAI8029767.1"/>
    </source>
</evidence>
<dbReference type="Gene3D" id="3.40.50.12020">
    <property type="entry name" value="Uncharacterised protein family UPF0261, NN domain"/>
    <property type="match status" value="1"/>
</dbReference>
<evidence type="ECO:0000313" key="3">
    <source>
        <dbReference type="Proteomes" id="UP001174909"/>
    </source>
</evidence>
<dbReference type="EMBL" id="CASHTH010002433">
    <property type="protein sequence ID" value="CAI8029767.1"/>
    <property type="molecule type" value="Genomic_DNA"/>
</dbReference>
<keyword evidence="3" id="KW-1185">Reference proteome</keyword>
<dbReference type="PANTHER" id="PTHR31862">
    <property type="entry name" value="UPF0261 DOMAIN PROTEIN (AFU_ORTHOLOGUE AFUA_1G10120)"/>
    <property type="match status" value="1"/>
</dbReference>
<organism evidence="2 3">
    <name type="scientific">Geodia barretti</name>
    <name type="common">Barrett's horny sponge</name>
    <dbReference type="NCBI Taxonomy" id="519541"/>
    <lineage>
        <taxon>Eukaryota</taxon>
        <taxon>Metazoa</taxon>
        <taxon>Porifera</taxon>
        <taxon>Demospongiae</taxon>
        <taxon>Heteroscleromorpha</taxon>
        <taxon>Tetractinellida</taxon>
        <taxon>Astrophorina</taxon>
        <taxon>Geodiidae</taxon>
        <taxon>Geodia</taxon>
    </lineage>
</organism>
<proteinExistence type="predicted"/>
<name>A0AA35SII7_GEOBA</name>
<reference evidence="2" key="1">
    <citation type="submission" date="2023-03" db="EMBL/GenBank/DDBJ databases">
        <authorList>
            <person name="Steffen K."/>
            <person name="Cardenas P."/>
        </authorList>
    </citation>
    <scope>NUCLEOTIDE SEQUENCE</scope>
</reference>
<dbReference type="PANTHER" id="PTHR31862:SF1">
    <property type="entry name" value="UPF0261 DOMAIN PROTEIN (AFU_ORTHOLOGUE AFUA_1G10120)"/>
    <property type="match status" value="1"/>
</dbReference>
<dbReference type="InterPro" id="IPR044122">
    <property type="entry name" value="UPF0261_N"/>
</dbReference>
<feature type="domain" description="UPF0261" evidence="1">
    <location>
        <begin position="4"/>
        <end position="126"/>
    </location>
</feature>
<dbReference type="InterPro" id="IPR051353">
    <property type="entry name" value="Tobamovirus_resist_UPF0261"/>
</dbReference>
<dbReference type="AlphaFoldDB" id="A0AA35SII7"/>